<evidence type="ECO:0000313" key="2">
    <source>
        <dbReference type="Proteomes" id="UP000061018"/>
    </source>
</evidence>
<gene>
    <name evidence="1" type="ORF">SAM23877_1428</name>
</gene>
<proteinExistence type="predicted"/>
<organism evidence="1 2">
    <name type="scientific">Streptomyces ambofaciens (strain ATCC 23877 / 3486 / DSM 40053 / JCM 4204 / NBRC 12836 / NRRL B-2516)</name>
    <dbReference type="NCBI Taxonomy" id="278992"/>
    <lineage>
        <taxon>Bacteria</taxon>
        <taxon>Bacillati</taxon>
        <taxon>Actinomycetota</taxon>
        <taxon>Actinomycetes</taxon>
        <taxon>Kitasatosporales</taxon>
        <taxon>Streptomycetaceae</taxon>
        <taxon>Streptomyces</taxon>
    </lineage>
</organism>
<evidence type="ECO:0000313" key="1">
    <source>
        <dbReference type="EMBL" id="AKZ54477.1"/>
    </source>
</evidence>
<dbReference type="AlphaFoldDB" id="A0A0K2ANP9"/>
<dbReference type="KEGG" id="samb:SAM23877_1428"/>
<dbReference type="EMBL" id="CP012382">
    <property type="protein sequence ID" value="AKZ54477.1"/>
    <property type="molecule type" value="Genomic_DNA"/>
</dbReference>
<sequence length="92" mass="10076">MAPVFCLVRGVYTTCVQTVFRLADSGNTYKVEFGRRYAGILRILYRVCDADLGKCSPSGRPIVIGIFHEFTDLETAPCAMPRECATGHIGTA</sequence>
<dbReference type="Proteomes" id="UP000061018">
    <property type="component" value="Chromosome"/>
</dbReference>
<name>A0A0K2ANP9_STRA7</name>
<protein>
    <submittedName>
        <fullName evidence="1">Uncharacterized protein</fullName>
    </submittedName>
</protein>
<accession>A0A0K2ANP9</accession>
<reference evidence="2" key="1">
    <citation type="journal article" date="2015" name="J. Biotechnol.">
        <title>Complete genome sequence of Streptomyces ambofaciens ATCC 23877, the spiramycin producer.</title>
        <authorList>
            <person name="Thibessard A."/>
            <person name="Haas D."/>
            <person name="Gerbaud C."/>
            <person name="Aigle B."/>
            <person name="Lautru S."/>
            <person name="Pernodet J.L."/>
            <person name="Leblond P."/>
        </authorList>
    </citation>
    <scope>NUCLEOTIDE SEQUENCE [LARGE SCALE GENOMIC DNA]</scope>
    <source>
        <strain evidence="2">ATCC 23877 / 3486 / DSM 40053 / JCM 4204 / NBRC 12836 / NRRL B-2516</strain>
    </source>
</reference>